<feature type="transmembrane region" description="Helical" evidence="2">
    <location>
        <begin position="136"/>
        <end position="157"/>
    </location>
</feature>
<keyword evidence="2" id="KW-0812">Transmembrane</keyword>
<comment type="caution">
    <text evidence="3">The sequence shown here is derived from an EMBL/GenBank/DDBJ whole genome shotgun (WGS) entry which is preliminary data.</text>
</comment>
<reference evidence="3" key="1">
    <citation type="journal article" date="2014" name="Int. J. Syst. Evol. Microbiol.">
        <title>Complete genome sequence of Corynebacterium casei LMG S-19264T (=DSM 44701T), isolated from a smear-ripened cheese.</title>
        <authorList>
            <consortium name="US DOE Joint Genome Institute (JGI-PGF)"/>
            <person name="Walter F."/>
            <person name="Albersmeier A."/>
            <person name="Kalinowski J."/>
            <person name="Ruckert C."/>
        </authorList>
    </citation>
    <scope>NUCLEOTIDE SEQUENCE</scope>
    <source>
        <strain evidence="3">CGMCC 1.12777</strain>
    </source>
</reference>
<organism evidence="3 4">
    <name type="scientific">Pullulanibacillus pueri</name>
    <dbReference type="NCBI Taxonomy" id="1437324"/>
    <lineage>
        <taxon>Bacteria</taxon>
        <taxon>Bacillati</taxon>
        <taxon>Bacillota</taxon>
        <taxon>Bacilli</taxon>
        <taxon>Bacillales</taxon>
        <taxon>Sporolactobacillaceae</taxon>
        <taxon>Pullulanibacillus</taxon>
    </lineage>
</organism>
<feature type="transmembrane region" description="Helical" evidence="2">
    <location>
        <begin position="7"/>
        <end position="31"/>
    </location>
</feature>
<evidence type="ECO:0000256" key="2">
    <source>
        <dbReference type="SAM" id="Phobius"/>
    </source>
</evidence>
<evidence type="ECO:0000313" key="4">
    <source>
        <dbReference type="Proteomes" id="UP000656813"/>
    </source>
</evidence>
<keyword evidence="4" id="KW-1185">Reference proteome</keyword>
<accession>A0A8J3ESN7</accession>
<gene>
    <name evidence="3" type="ORF">GCM10007096_42500</name>
</gene>
<evidence type="ECO:0000313" key="3">
    <source>
        <dbReference type="EMBL" id="GGH88968.1"/>
    </source>
</evidence>
<feature type="compositionally biased region" description="Polar residues" evidence="1">
    <location>
        <begin position="85"/>
        <end position="100"/>
    </location>
</feature>
<reference evidence="3" key="2">
    <citation type="submission" date="2020-09" db="EMBL/GenBank/DDBJ databases">
        <authorList>
            <person name="Sun Q."/>
            <person name="Zhou Y."/>
        </authorList>
    </citation>
    <scope>NUCLEOTIDE SEQUENCE</scope>
    <source>
        <strain evidence="3">CGMCC 1.12777</strain>
    </source>
</reference>
<evidence type="ECO:0000256" key="1">
    <source>
        <dbReference type="SAM" id="MobiDB-lite"/>
    </source>
</evidence>
<dbReference type="EMBL" id="BMFV01000062">
    <property type="protein sequence ID" value="GGH88968.1"/>
    <property type="molecule type" value="Genomic_DNA"/>
</dbReference>
<feature type="region of interest" description="Disordered" evidence="1">
    <location>
        <begin position="42"/>
        <end position="114"/>
    </location>
</feature>
<dbReference type="AlphaFoldDB" id="A0A8J3ESN7"/>
<keyword evidence="2" id="KW-1133">Transmembrane helix</keyword>
<sequence>MSKLRKYQLWISLATSLLLFLTGITGLYLGLNANSAKQNAFTPGQGTNFNGGAGRPNWGGNNAQGSSSDDSGSSNTDQNNDGGTFSDSDQAGSDGSTGQDNMMPRGNFSGGFPGQTHRSAVLQFLQGTHNGTDTRWMLDVISGLLILIALAGGFTTIQTMRKDSSLKTE</sequence>
<feature type="compositionally biased region" description="Low complexity" evidence="1">
    <location>
        <begin position="59"/>
        <end position="83"/>
    </location>
</feature>
<protein>
    <submittedName>
        <fullName evidence="3">Uncharacterized protein</fullName>
    </submittedName>
</protein>
<dbReference type="Proteomes" id="UP000656813">
    <property type="component" value="Unassembled WGS sequence"/>
</dbReference>
<name>A0A8J3ESN7_9BACL</name>
<keyword evidence="2" id="KW-0472">Membrane</keyword>
<dbReference type="RefSeq" id="WP_188499401.1">
    <property type="nucleotide sequence ID" value="NZ_BMFV01000062.1"/>
</dbReference>
<proteinExistence type="predicted"/>